<dbReference type="SUPFAM" id="SSF56801">
    <property type="entry name" value="Acetyl-CoA synthetase-like"/>
    <property type="match status" value="1"/>
</dbReference>
<gene>
    <name evidence="1" type="ORF">A2Y47_01560</name>
</gene>
<dbReference type="EMBL" id="MFIN01000030">
    <property type="protein sequence ID" value="OGF95085.1"/>
    <property type="molecule type" value="Genomic_DNA"/>
</dbReference>
<accession>A0A1F5Y497</accession>
<dbReference type="InterPro" id="IPR053158">
    <property type="entry name" value="CapK_Type1_Caps_Biosynth"/>
</dbReference>
<reference evidence="1 2" key="1">
    <citation type="journal article" date="2016" name="Nat. Commun.">
        <title>Thousands of microbial genomes shed light on interconnected biogeochemical processes in an aquifer system.</title>
        <authorList>
            <person name="Anantharaman K."/>
            <person name="Brown C.T."/>
            <person name="Hug L.A."/>
            <person name="Sharon I."/>
            <person name="Castelle C.J."/>
            <person name="Probst A.J."/>
            <person name="Thomas B.C."/>
            <person name="Singh A."/>
            <person name="Wilkins M.J."/>
            <person name="Karaoz U."/>
            <person name="Brodie E.L."/>
            <person name="Williams K.H."/>
            <person name="Hubbard S.S."/>
            <person name="Banfield J.F."/>
        </authorList>
    </citation>
    <scope>NUCLEOTIDE SEQUENCE [LARGE SCALE GENOMIC DNA]</scope>
</reference>
<dbReference type="PANTHER" id="PTHR36932">
    <property type="entry name" value="CAPSULAR POLYSACCHARIDE BIOSYNTHESIS PROTEIN"/>
    <property type="match status" value="1"/>
</dbReference>
<dbReference type="Gene3D" id="3.40.50.12780">
    <property type="entry name" value="N-terminal domain of ligase-like"/>
    <property type="match status" value="1"/>
</dbReference>
<proteinExistence type="predicted"/>
<organism evidence="1 2">
    <name type="scientific">Candidatus Giovannonibacteria bacterium RIFCSPLOWO2_12_43_8</name>
    <dbReference type="NCBI Taxonomy" id="1798361"/>
    <lineage>
        <taxon>Bacteria</taxon>
        <taxon>Candidatus Giovannoniibacteriota</taxon>
    </lineage>
</organism>
<dbReference type="PANTHER" id="PTHR36932:SF1">
    <property type="entry name" value="CAPSULAR POLYSACCHARIDE BIOSYNTHESIS PROTEIN"/>
    <property type="match status" value="1"/>
</dbReference>
<name>A0A1F5Y497_9BACT</name>
<protein>
    <recommendedName>
        <fullName evidence="3">AMP-dependent synthetase/ligase domain-containing protein</fullName>
    </recommendedName>
</protein>
<evidence type="ECO:0000313" key="1">
    <source>
        <dbReference type="EMBL" id="OGF95085.1"/>
    </source>
</evidence>
<sequence length="489" mass="56345">MTFIHENLKLYKIKLIFKVMDDKFTIIISPEKFIPRDLSLDSLIGNEKFITTINAHVNALRSSQYLLPEEIKRIQVDRFHILVSNLSSASKYWRDYFAVLGRSKSKVSLMKNFSKLSLLNRDILNKDKQHFSLVSNGDNQPFFRKTSGSTSLPIRIGVDKREATVAYFSYLLRQDVFKNIDISTLLSRKFIIGLGSSGLRYWMGDFIHMFPISMKEIEDQDYRKKIYDALKNMEPVILGGFASLVSRFCALMFDDGNYNSSSFLAIKLGSEPLVNEERKNLRKLLNIPVINELNCGEVGTIGFECASNLNRFHLNAERIILEITDKNGINLPDGEKGLMVVTALDRKITPIIRYELGDMGKLISEKCPCGLNLPLFEFWGRRGDEILLSNGRKVRVVQVYGNLMKAGLARKASQFQIQQKNIDQLIFRIVPTEHIQEEEEIKLRLSLNDLFFDCRMNIDFEYVENITPTQGGKRKFFIPLDEDRQNFEI</sequence>
<dbReference type="Proteomes" id="UP000177720">
    <property type="component" value="Unassembled WGS sequence"/>
</dbReference>
<evidence type="ECO:0008006" key="3">
    <source>
        <dbReference type="Google" id="ProtNLM"/>
    </source>
</evidence>
<dbReference type="InterPro" id="IPR042099">
    <property type="entry name" value="ANL_N_sf"/>
</dbReference>
<dbReference type="AlphaFoldDB" id="A0A1F5Y497"/>
<comment type="caution">
    <text evidence="1">The sequence shown here is derived from an EMBL/GenBank/DDBJ whole genome shotgun (WGS) entry which is preliminary data.</text>
</comment>
<evidence type="ECO:0000313" key="2">
    <source>
        <dbReference type="Proteomes" id="UP000177720"/>
    </source>
</evidence>